<protein>
    <submittedName>
        <fullName evidence="2">Predicted protein</fullName>
    </submittedName>
</protein>
<dbReference type="RefSeq" id="XP_003007824.1">
    <property type="nucleotide sequence ID" value="XM_003007778.1"/>
</dbReference>
<organism evidence="3">
    <name type="scientific">Verticillium alfalfae (strain VaMs.102 / ATCC MYA-4576 / FGSC 10136)</name>
    <name type="common">Verticillium wilt of alfalfa</name>
    <name type="synonym">Verticillium albo-atrum</name>
    <dbReference type="NCBI Taxonomy" id="526221"/>
    <lineage>
        <taxon>Eukaryota</taxon>
        <taxon>Fungi</taxon>
        <taxon>Dikarya</taxon>
        <taxon>Ascomycota</taxon>
        <taxon>Pezizomycotina</taxon>
        <taxon>Sordariomycetes</taxon>
        <taxon>Hypocreomycetidae</taxon>
        <taxon>Glomerellales</taxon>
        <taxon>Plectosphaerellaceae</taxon>
        <taxon>Verticillium</taxon>
    </lineage>
</organism>
<keyword evidence="3" id="KW-1185">Reference proteome</keyword>
<gene>
    <name evidence="2" type="ORF">VDBG_02012</name>
</gene>
<evidence type="ECO:0000313" key="2">
    <source>
        <dbReference type="EMBL" id="EEY15903.1"/>
    </source>
</evidence>
<evidence type="ECO:0000256" key="1">
    <source>
        <dbReference type="SAM" id="MobiDB-lite"/>
    </source>
</evidence>
<reference evidence="3" key="1">
    <citation type="journal article" date="2011" name="PLoS Pathog.">
        <title>Comparative genomics yields insights into niche adaptation of plant vascular wilt pathogens.</title>
        <authorList>
            <person name="Klosterman S.J."/>
            <person name="Subbarao K.V."/>
            <person name="Kang S."/>
            <person name="Veronese P."/>
            <person name="Gold S.E."/>
            <person name="Thomma B.P.H.J."/>
            <person name="Chen Z."/>
            <person name="Henrissat B."/>
            <person name="Lee Y.-H."/>
            <person name="Park J."/>
            <person name="Garcia-Pedrajas M.D."/>
            <person name="Barbara D.J."/>
            <person name="Anchieta A."/>
            <person name="de Jonge R."/>
            <person name="Santhanam P."/>
            <person name="Maruthachalam K."/>
            <person name="Atallah Z."/>
            <person name="Amyotte S.G."/>
            <person name="Paz Z."/>
            <person name="Inderbitzin P."/>
            <person name="Hayes R.J."/>
            <person name="Heiman D.I."/>
            <person name="Young S."/>
            <person name="Zeng Q."/>
            <person name="Engels R."/>
            <person name="Galagan J."/>
            <person name="Cuomo C.A."/>
            <person name="Dobinson K.F."/>
            <person name="Ma L.-J."/>
        </authorList>
    </citation>
    <scope>NUCLEOTIDE SEQUENCE [LARGE SCALE GENOMIC DNA]</scope>
    <source>
        <strain evidence="3">VaMs.102 / ATCC MYA-4576 / FGSC 10136</strain>
    </source>
</reference>
<dbReference type="EMBL" id="DS985215">
    <property type="protein sequence ID" value="EEY15903.1"/>
    <property type="molecule type" value="Genomic_DNA"/>
</dbReference>
<accession>C9SC19</accession>
<dbReference type="AlphaFoldDB" id="C9SC19"/>
<dbReference type="HOGENOM" id="CLU_2063262_0_0_1"/>
<dbReference type="Proteomes" id="UP000008698">
    <property type="component" value="Unassembled WGS sequence"/>
</dbReference>
<feature type="region of interest" description="Disordered" evidence="1">
    <location>
        <begin position="1"/>
        <end position="119"/>
    </location>
</feature>
<dbReference type="GeneID" id="9535614"/>
<dbReference type="KEGG" id="val:VDBG_02012"/>
<feature type="compositionally biased region" description="Basic and acidic residues" evidence="1">
    <location>
        <begin position="55"/>
        <end position="81"/>
    </location>
</feature>
<feature type="compositionally biased region" description="Acidic residues" evidence="1">
    <location>
        <begin position="29"/>
        <end position="41"/>
    </location>
</feature>
<evidence type="ECO:0000313" key="3">
    <source>
        <dbReference type="Proteomes" id="UP000008698"/>
    </source>
</evidence>
<dbReference type="STRING" id="526221.C9SC19"/>
<feature type="compositionally biased region" description="Basic and acidic residues" evidence="1">
    <location>
        <begin position="1"/>
        <end position="15"/>
    </location>
</feature>
<dbReference type="OrthoDB" id="167718at2759"/>
<proteinExistence type="predicted"/>
<name>C9SC19_VERA1</name>
<sequence>MAEKRKRDGHGEGGKAKRSKSIKKATAEDFIDVPADFDEVDTPAKKDKKEKKDRKREGQGEKRTGERGQKKEEKRREERGQAAKTTRAPKKNEGPRSRTPLWTPDARENKPPNDALGCS</sequence>